<evidence type="ECO:0000313" key="1">
    <source>
        <dbReference type="EMBL" id="KAF2105720.1"/>
    </source>
</evidence>
<protein>
    <submittedName>
        <fullName evidence="1">Uncharacterized protein</fullName>
    </submittedName>
</protein>
<accession>A0A6A5YFN3</accession>
<reference evidence="1" key="1">
    <citation type="journal article" date="2020" name="Stud. Mycol.">
        <title>101 Dothideomycetes genomes: a test case for predicting lifestyles and emergence of pathogens.</title>
        <authorList>
            <person name="Haridas S."/>
            <person name="Albert R."/>
            <person name="Binder M."/>
            <person name="Bloem J."/>
            <person name="Labutti K."/>
            <person name="Salamov A."/>
            <person name="Andreopoulos B."/>
            <person name="Baker S."/>
            <person name="Barry K."/>
            <person name="Bills G."/>
            <person name="Bluhm B."/>
            <person name="Cannon C."/>
            <person name="Castanera R."/>
            <person name="Culley D."/>
            <person name="Daum C."/>
            <person name="Ezra D."/>
            <person name="Gonzalez J."/>
            <person name="Henrissat B."/>
            <person name="Kuo A."/>
            <person name="Liang C."/>
            <person name="Lipzen A."/>
            <person name="Lutzoni F."/>
            <person name="Magnuson J."/>
            <person name="Mondo S."/>
            <person name="Nolan M."/>
            <person name="Ohm R."/>
            <person name="Pangilinan J."/>
            <person name="Park H.-J."/>
            <person name="Ramirez L."/>
            <person name="Alfaro M."/>
            <person name="Sun H."/>
            <person name="Tritt A."/>
            <person name="Yoshinaga Y."/>
            <person name="Zwiers L.-H."/>
            <person name="Turgeon B."/>
            <person name="Goodwin S."/>
            <person name="Spatafora J."/>
            <person name="Crous P."/>
            <person name="Grigoriev I."/>
        </authorList>
    </citation>
    <scope>NUCLEOTIDE SEQUENCE</scope>
    <source>
        <strain evidence="1">CBS 627.86</strain>
    </source>
</reference>
<proteinExistence type="predicted"/>
<dbReference type="Proteomes" id="UP000799770">
    <property type="component" value="Unassembled WGS sequence"/>
</dbReference>
<organism evidence="1 2">
    <name type="scientific">Lophiotrema nucula</name>
    <dbReference type="NCBI Taxonomy" id="690887"/>
    <lineage>
        <taxon>Eukaryota</taxon>
        <taxon>Fungi</taxon>
        <taxon>Dikarya</taxon>
        <taxon>Ascomycota</taxon>
        <taxon>Pezizomycotina</taxon>
        <taxon>Dothideomycetes</taxon>
        <taxon>Pleosporomycetidae</taxon>
        <taxon>Pleosporales</taxon>
        <taxon>Lophiotremataceae</taxon>
        <taxon>Lophiotrema</taxon>
    </lineage>
</organism>
<gene>
    <name evidence="1" type="ORF">BDV96DRAFT_357392</name>
</gene>
<name>A0A6A5YFN3_9PLEO</name>
<keyword evidence="2" id="KW-1185">Reference proteome</keyword>
<dbReference type="EMBL" id="ML977373">
    <property type="protein sequence ID" value="KAF2105720.1"/>
    <property type="molecule type" value="Genomic_DNA"/>
</dbReference>
<sequence>MEGRTVPVVAHHCATPEVSVRGCCCMCFASREVERQPRLGRPRHLGPTFKLHYKAIFVSTAWRSQKASPPSTFASYALAPSPWKFVEGHVRMTLQLPGLGIPHRPDSSGLDPFTRGNVVEKILQPQRMERTRLASRRLSYQRSRSLSRALPSSSSSSIPFLDLV</sequence>
<evidence type="ECO:0000313" key="2">
    <source>
        <dbReference type="Proteomes" id="UP000799770"/>
    </source>
</evidence>
<dbReference type="AlphaFoldDB" id="A0A6A5YFN3"/>